<evidence type="ECO:0000256" key="4">
    <source>
        <dbReference type="ARBA" id="ARBA00023004"/>
    </source>
</evidence>
<reference evidence="8 9" key="1">
    <citation type="submission" date="2017-01" db="EMBL/GenBank/DDBJ databases">
        <title>Complete Genome Sequence of Paenalcaligenes hominis, Isolated from a paraplegic Patient with neurogenic bladder.</title>
        <authorList>
            <person name="Mukhopadhyay R."/>
            <person name="Joaquin J."/>
            <person name="Hogue R."/>
            <person name="Kilaru A."/>
            <person name="Jospin G."/>
            <person name="Mars K."/>
            <person name="Eisen J.A."/>
            <person name="Chaturvedi V."/>
        </authorList>
    </citation>
    <scope>NUCLEOTIDE SEQUENCE [LARGE SCALE GENOMIC DNA]</scope>
    <source>
        <strain evidence="8 9">15S00501</strain>
    </source>
</reference>
<organism evidence="8 9">
    <name type="scientific">Paenalcaligenes hominis</name>
    <dbReference type="NCBI Taxonomy" id="643674"/>
    <lineage>
        <taxon>Bacteria</taxon>
        <taxon>Pseudomonadati</taxon>
        <taxon>Pseudomonadota</taxon>
        <taxon>Betaproteobacteria</taxon>
        <taxon>Burkholderiales</taxon>
        <taxon>Alcaligenaceae</taxon>
        <taxon>Paenalcaligenes</taxon>
    </lineage>
</organism>
<feature type="domain" description="Phosphoadenosine phosphosulphate reductase" evidence="7">
    <location>
        <begin position="46"/>
        <end position="219"/>
    </location>
</feature>
<comment type="catalytic activity">
    <reaction evidence="6">
        <text>[thioredoxin]-disulfide + sulfite + AMP + 2 H(+) = adenosine 5'-phosphosulfate + [thioredoxin]-dithiol</text>
        <dbReference type="Rhea" id="RHEA:21976"/>
        <dbReference type="Rhea" id="RHEA-COMP:10698"/>
        <dbReference type="Rhea" id="RHEA-COMP:10700"/>
        <dbReference type="ChEBI" id="CHEBI:15378"/>
        <dbReference type="ChEBI" id="CHEBI:17359"/>
        <dbReference type="ChEBI" id="CHEBI:29950"/>
        <dbReference type="ChEBI" id="CHEBI:50058"/>
        <dbReference type="ChEBI" id="CHEBI:58243"/>
        <dbReference type="ChEBI" id="CHEBI:456215"/>
        <dbReference type="EC" id="1.8.4.10"/>
    </reaction>
</comment>
<comment type="cofactor">
    <cofactor evidence="6">
        <name>[4Fe-4S] cluster</name>
        <dbReference type="ChEBI" id="CHEBI:49883"/>
    </cofactor>
    <text evidence="6">Binds 1 [4Fe-4S] cluster per subunit.</text>
</comment>
<dbReference type="InterPro" id="IPR014729">
    <property type="entry name" value="Rossmann-like_a/b/a_fold"/>
</dbReference>
<feature type="binding site" evidence="6">
    <location>
        <position position="130"/>
    </location>
    <ligand>
        <name>[4Fe-4S] cluster</name>
        <dbReference type="ChEBI" id="CHEBI:49883"/>
    </ligand>
</feature>
<gene>
    <name evidence="6" type="primary">cysH</name>
    <name evidence="8" type="ORF">PAEH1_09120</name>
</gene>
<dbReference type="KEGG" id="phn:PAEH1_09120"/>
<dbReference type="GO" id="GO:0046872">
    <property type="term" value="F:metal ion binding"/>
    <property type="evidence" value="ECO:0007669"/>
    <property type="project" value="UniProtKB-KW"/>
</dbReference>
<keyword evidence="2 6" id="KW-0479">Metal-binding</keyword>
<dbReference type="PANTHER" id="PTHR46482">
    <property type="entry name" value="5'-ADENYLYLSULFATE REDUCTASE 3, CHLOROPLASTIC"/>
    <property type="match status" value="1"/>
</dbReference>
<feature type="binding site" evidence="6">
    <location>
        <position position="216"/>
    </location>
    <ligand>
        <name>[4Fe-4S] cluster</name>
        <dbReference type="ChEBI" id="CHEBI:49883"/>
    </ligand>
</feature>
<evidence type="ECO:0000256" key="1">
    <source>
        <dbReference type="ARBA" id="ARBA00009732"/>
    </source>
</evidence>
<keyword evidence="4 6" id="KW-0408">Iron</keyword>
<protein>
    <recommendedName>
        <fullName evidence="6">Adenosine 5'-phosphosulfate reductase</fullName>
        <shortName evidence="6">APS reductase</shortName>
        <ecNumber evidence="6">1.8.4.10</ecNumber>
    </recommendedName>
    <alternativeName>
        <fullName evidence="6">5'-adenylylsulfate reductase</fullName>
    </alternativeName>
    <alternativeName>
        <fullName evidence="6">Thioredoxin-dependent 5'-adenylylsulfate reductase</fullName>
    </alternativeName>
</protein>
<dbReference type="PANTHER" id="PTHR46482:SF9">
    <property type="entry name" value="5'-ADENYLYLSULFATE REDUCTASE 1, CHLOROPLASTIC"/>
    <property type="match status" value="1"/>
</dbReference>
<evidence type="ECO:0000313" key="9">
    <source>
        <dbReference type="Proteomes" id="UP000189369"/>
    </source>
</evidence>
<dbReference type="HAMAP" id="MF_00063">
    <property type="entry name" value="CysH"/>
    <property type="match status" value="1"/>
</dbReference>
<feature type="binding site" evidence="6">
    <location>
        <position position="213"/>
    </location>
    <ligand>
        <name>[4Fe-4S] cluster</name>
        <dbReference type="ChEBI" id="CHEBI:49883"/>
    </ligand>
</feature>
<name>A0A1U9K2W1_9BURK</name>
<keyword evidence="6" id="KW-0963">Cytoplasm</keyword>
<dbReference type="GO" id="GO:0019379">
    <property type="term" value="P:sulfate assimilation, phosphoadenylyl sulfate reduction by phosphoadenylyl-sulfate reductase (thioredoxin)"/>
    <property type="evidence" value="ECO:0007669"/>
    <property type="project" value="UniProtKB-UniRule"/>
</dbReference>
<comment type="pathway">
    <text evidence="6">Sulfur metabolism; hydrogen sulfide biosynthesis; sulfite from sulfate.</text>
</comment>
<accession>A0A1U9K2W1</accession>
<comment type="function">
    <text evidence="6">Catalyzes the formation of sulfite from adenosine 5'-phosphosulfate (APS) using thioredoxin as an electron donor.</text>
</comment>
<comment type="similarity">
    <text evidence="1 6">Belongs to the PAPS reductase family. CysH subfamily.</text>
</comment>
<dbReference type="GO" id="GO:0043866">
    <property type="term" value="F:adenylyl-sulfate reductase (thioredoxin) activity"/>
    <property type="evidence" value="ECO:0007669"/>
    <property type="project" value="UniProtKB-EC"/>
</dbReference>
<dbReference type="GO" id="GO:0005737">
    <property type="term" value="C:cytoplasm"/>
    <property type="evidence" value="ECO:0007669"/>
    <property type="project" value="UniProtKB-SubCell"/>
</dbReference>
<dbReference type="STRING" id="643674.PAEH1_09120"/>
<comment type="subcellular location">
    <subcellularLocation>
        <location evidence="6">Cytoplasm</location>
    </subcellularLocation>
</comment>
<dbReference type="NCBIfam" id="NF002537">
    <property type="entry name" value="PRK02090.1"/>
    <property type="match status" value="1"/>
</dbReference>
<dbReference type="Proteomes" id="UP000189369">
    <property type="component" value="Chromosome"/>
</dbReference>
<evidence type="ECO:0000256" key="6">
    <source>
        <dbReference type="HAMAP-Rule" id="MF_00063"/>
    </source>
</evidence>
<evidence type="ECO:0000256" key="2">
    <source>
        <dbReference type="ARBA" id="ARBA00022723"/>
    </source>
</evidence>
<sequence>MTPLAPVHFWKIPPSTAADMARLPSLVADLEHDLTQWAHQFHRLSLAHSLAIEDVIITDALVRLGLTVDAFVLNTGKLHPESLHYFTLLRAQYATISWLEYTPDLSQLDRFADEYDFSDIYRHLDARKACCYARKIAPLQRALVPYDAWLTGQRREQATTRAQLLKHEWDAAHGLAKLNPLAAWTQHDIWAYAAHYDLPRHPLYAQGIPSIGCEPCTKPIRQDEDLRAGRWWWESQDSKECGLHTT</sequence>
<dbReference type="EMBL" id="CP019697">
    <property type="protein sequence ID" value="AQS52366.1"/>
    <property type="molecule type" value="Genomic_DNA"/>
</dbReference>
<evidence type="ECO:0000256" key="5">
    <source>
        <dbReference type="ARBA" id="ARBA00023014"/>
    </source>
</evidence>
<dbReference type="PIRSF" id="PIRSF000857">
    <property type="entry name" value="PAPS_reductase"/>
    <property type="match status" value="1"/>
</dbReference>
<dbReference type="InterPro" id="IPR002500">
    <property type="entry name" value="PAPS_reduct_dom"/>
</dbReference>
<evidence type="ECO:0000313" key="8">
    <source>
        <dbReference type="EMBL" id="AQS52366.1"/>
    </source>
</evidence>
<keyword evidence="5 6" id="KW-0411">Iron-sulfur</keyword>
<dbReference type="SUPFAM" id="SSF52402">
    <property type="entry name" value="Adenine nucleotide alpha hydrolases-like"/>
    <property type="match status" value="1"/>
</dbReference>
<dbReference type="InterPro" id="IPR004511">
    <property type="entry name" value="PAPS/APS_Rdtase"/>
</dbReference>
<dbReference type="AlphaFoldDB" id="A0A1U9K2W1"/>
<evidence type="ECO:0000256" key="3">
    <source>
        <dbReference type="ARBA" id="ARBA00023002"/>
    </source>
</evidence>
<dbReference type="Gene3D" id="3.40.50.620">
    <property type="entry name" value="HUPs"/>
    <property type="match status" value="1"/>
</dbReference>
<feature type="binding site" evidence="6">
    <location>
        <position position="131"/>
    </location>
    <ligand>
        <name>[4Fe-4S] cluster</name>
        <dbReference type="ChEBI" id="CHEBI:49883"/>
    </ligand>
</feature>
<proteinExistence type="inferred from homology"/>
<dbReference type="GO" id="GO:0051539">
    <property type="term" value="F:4 iron, 4 sulfur cluster binding"/>
    <property type="evidence" value="ECO:0007669"/>
    <property type="project" value="UniProtKB-UniRule"/>
</dbReference>
<dbReference type="GO" id="GO:0070814">
    <property type="term" value="P:hydrogen sulfide biosynthetic process"/>
    <property type="evidence" value="ECO:0007669"/>
    <property type="project" value="UniProtKB-UniRule"/>
</dbReference>
<dbReference type="EC" id="1.8.4.10" evidence="6"/>
<feature type="active site" description="Nucleophile; cysteine thiosulfonate intermediate" evidence="6">
    <location>
        <position position="241"/>
    </location>
</feature>
<evidence type="ECO:0000259" key="7">
    <source>
        <dbReference type="Pfam" id="PF01507"/>
    </source>
</evidence>
<keyword evidence="3 6" id="KW-0560">Oxidoreductase</keyword>
<dbReference type="GO" id="GO:0004604">
    <property type="term" value="F:phosphoadenylyl-sulfate reductase (thioredoxin) activity"/>
    <property type="evidence" value="ECO:0007669"/>
    <property type="project" value="UniProtKB-UniRule"/>
</dbReference>
<dbReference type="Pfam" id="PF01507">
    <property type="entry name" value="PAPS_reduct"/>
    <property type="match status" value="1"/>
</dbReference>